<reference evidence="2" key="1">
    <citation type="journal article" date="2024" name="Front. Bioeng. Biotechnol.">
        <title>Genome-scale model development and genomic sequencing of the oleaginous clade Lipomyces.</title>
        <authorList>
            <person name="Czajka J.J."/>
            <person name="Han Y."/>
            <person name="Kim J."/>
            <person name="Mondo S.J."/>
            <person name="Hofstad B.A."/>
            <person name="Robles A."/>
            <person name="Haridas S."/>
            <person name="Riley R."/>
            <person name="LaButti K."/>
            <person name="Pangilinan J."/>
            <person name="Andreopoulos W."/>
            <person name="Lipzen A."/>
            <person name="Yan J."/>
            <person name="Wang M."/>
            <person name="Ng V."/>
            <person name="Grigoriev I.V."/>
            <person name="Spatafora J.W."/>
            <person name="Magnuson J.K."/>
            <person name="Baker S.E."/>
            <person name="Pomraning K.R."/>
        </authorList>
    </citation>
    <scope>NUCLEOTIDE SEQUENCE [LARGE SCALE GENOMIC DNA]</scope>
    <source>
        <strain evidence="2">CBS 7786</strain>
    </source>
</reference>
<name>A0ACC3SZM5_LIPKO</name>
<dbReference type="EMBL" id="MU971374">
    <property type="protein sequence ID" value="KAK9237101.1"/>
    <property type="molecule type" value="Genomic_DNA"/>
</dbReference>
<organism evidence="1 2">
    <name type="scientific">Lipomyces kononenkoae</name>
    <name type="common">Yeast</name>
    <dbReference type="NCBI Taxonomy" id="34357"/>
    <lineage>
        <taxon>Eukaryota</taxon>
        <taxon>Fungi</taxon>
        <taxon>Dikarya</taxon>
        <taxon>Ascomycota</taxon>
        <taxon>Saccharomycotina</taxon>
        <taxon>Lipomycetes</taxon>
        <taxon>Lipomycetales</taxon>
        <taxon>Lipomycetaceae</taxon>
        <taxon>Lipomyces</taxon>
    </lineage>
</organism>
<sequence length="774" mass="85085">MTPRRYWDSLQNPVSYYAPSTPPPAFSASPIPQQPPKEEFPVLPASLQPVRWEDLYPRDYPHSPPPSFPNGNGLTPYLTARSRLSQVWINRWTIICVLVLTKLILSNNSLNSGLESARSEAYTACEKVEVASSALVSLPHYMSVGSNELVAHGIEASVNALSQTLDLMIVGIEEIVVFVVNLVTGTYVCLITMAVTGSISTVLNGTEAIISWVNQTVGALGREINSEIDTFNSALSNVQTEVERIGNFFTGSTALNWPTLSIPEISELENLTIPSSINEHLAGLQSDLPTFSDVKNATSSAIRYPFEILRSVVNSSFSDYTFNRSLLPVPTKDSVAFCSDDPGIQNFFDDISSLVHTLFKISIIVLIVVAILAMLPMGYLDLYHWRRFRRRVYILTRSLQRTDKYLDPIDSFHVATHPLSAFVGLYVTRPIESIKNKVMLRWLIAYVTYPPALLVFCMAIASLVAAMVQLYILHQVQSRSPELALSAGQLTDTVATTLQSKAVEWANGTNRALANTETSLNNDLFGWVWQATSSVNNTLNTFVDDMTSELNNIFGGTPLYTPITDVVNCLITFKVKGIEDGLTWVHDNAHISLPRVNESIISDAFLPVTNATTVANNSTMQVTAAVSSNLTTTTSSTTSAALSDDAISSLSNETSASILSALQKLENAYAKAISIELYTAGFLFFVYGLVVVGGVLRCAVAKYGDLRSYRKANAAQEMRNAPPEVDPTRFEHIVVARPTSFRNGRRQTPEWLGGVHTREMPDELDVQLKRGELS</sequence>
<dbReference type="Proteomes" id="UP001433508">
    <property type="component" value="Unassembled WGS sequence"/>
</dbReference>
<proteinExistence type="predicted"/>
<comment type="caution">
    <text evidence="1">The sequence shown here is derived from an EMBL/GenBank/DDBJ whole genome shotgun (WGS) entry which is preliminary data.</text>
</comment>
<gene>
    <name evidence="1" type="ORF">V1525DRAFT_404956</name>
</gene>
<evidence type="ECO:0000313" key="1">
    <source>
        <dbReference type="EMBL" id="KAK9237101.1"/>
    </source>
</evidence>
<accession>A0ACC3SZM5</accession>
<evidence type="ECO:0000313" key="2">
    <source>
        <dbReference type="Proteomes" id="UP001433508"/>
    </source>
</evidence>
<protein>
    <submittedName>
        <fullName evidence="1">Uncharacterized protein</fullName>
    </submittedName>
</protein>
<keyword evidence="2" id="KW-1185">Reference proteome</keyword>